<evidence type="ECO:0000313" key="4">
    <source>
        <dbReference type="Proteomes" id="UP000193067"/>
    </source>
</evidence>
<evidence type="ECO:0000256" key="2">
    <source>
        <dbReference type="SAM" id="SignalP"/>
    </source>
</evidence>
<feature type="region of interest" description="Disordered" evidence="1">
    <location>
        <begin position="31"/>
        <end position="67"/>
    </location>
</feature>
<sequence length="113" mass="11977">MKSTIVLFILALIIATVQAARIGANAERMARGLPPRAPSKLYAPTRPSAAKRAKPSQKPPPPPTCHQECCELVGTPEDNREIAIIAELLGVHLPPNQLAGALCLPIVAGGFPW</sequence>
<keyword evidence="4" id="KW-1185">Reference proteome</keyword>
<dbReference type="Proteomes" id="UP000193067">
    <property type="component" value="Unassembled WGS sequence"/>
</dbReference>
<accession>A0A1Y2IBE5</accession>
<proteinExistence type="predicted"/>
<feature type="chain" id="PRO_5013299598" description="Hydrophobin" evidence="2">
    <location>
        <begin position="20"/>
        <end position="113"/>
    </location>
</feature>
<evidence type="ECO:0000313" key="3">
    <source>
        <dbReference type="EMBL" id="OSC97740.1"/>
    </source>
</evidence>
<dbReference type="AlphaFoldDB" id="A0A1Y2IBE5"/>
<evidence type="ECO:0008006" key="5">
    <source>
        <dbReference type="Google" id="ProtNLM"/>
    </source>
</evidence>
<feature type="signal peptide" evidence="2">
    <location>
        <begin position="1"/>
        <end position="19"/>
    </location>
</feature>
<keyword evidence="2" id="KW-0732">Signal</keyword>
<name>A0A1Y2IBE5_TRAC3</name>
<reference evidence="3 4" key="1">
    <citation type="journal article" date="2015" name="Biotechnol. Biofuels">
        <title>Enhanced degradation of softwood versus hardwood by the white-rot fungus Pycnoporus coccineus.</title>
        <authorList>
            <person name="Couturier M."/>
            <person name="Navarro D."/>
            <person name="Chevret D."/>
            <person name="Henrissat B."/>
            <person name="Piumi F."/>
            <person name="Ruiz-Duenas F.J."/>
            <person name="Martinez A.T."/>
            <person name="Grigoriev I.V."/>
            <person name="Riley R."/>
            <person name="Lipzen A."/>
            <person name="Berrin J.G."/>
            <person name="Master E.R."/>
            <person name="Rosso M.N."/>
        </authorList>
    </citation>
    <scope>NUCLEOTIDE SEQUENCE [LARGE SCALE GENOMIC DNA]</scope>
    <source>
        <strain evidence="3 4">BRFM310</strain>
    </source>
</reference>
<evidence type="ECO:0000256" key="1">
    <source>
        <dbReference type="SAM" id="MobiDB-lite"/>
    </source>
</evidence>
<organism evidence="3 4">
    <name type="scientific">Trametes coccinea (strain BRFM310)</name>
    <name type="common">Pycnoporus coccineus</name>
    <dbReference type="NCBI Taxonomy" id="1353009"/>
    <lineage>
        <taxon>Eukaryota</taxon>
        <taxon>Fungi</taxon>
        <taxon>Dikarya</taxon>
        <taxon>Basidiomycota</taxon>
        <taxon>Agaricomycotina</taxon>
        <taxon>Agaricomycetes</taxon>
        <taxon>Polyporales</taxon>
        <taxon>Polyporaceae</taxon>
        <taxon>Trametes</taxon>
    </lineage>
</organism>
<gene>
    <name evidence="3" type="ORF">PYCCODRAFT_1471647</name>
</gene>
<dbReference type="EMBL" id="KZ084147">
    <property type="protein sequence ID" value="OSC97740.1"/>
    <property type="molecule type" value="Genomic_DNA"/>
</dbReference>
<dbReference type="OrthoDB" id="4225815at2759"/>
<dbReference type="STRING" id="1353009.A0A1Y2IBE5"/>
<protein>
    <recommendedName>
        <fullName evidence="5">Hydrophobin</fullName>
    </recommendedName>
</protein>